<protein>
    <recommendedName>
        <fullName evidence="1">S1 motif domain-containing protein</fullName>
    </recommendedName>
</protein>
<evidence type="ECO:0000313" key="2">
    <source>
        <dbReference type="EMBL" id="SMP18648.1"/>
    </source>
</evidence>
<organism evidence="2 3">
    <name type="scientific">Laceyella tengchongensis</name>
    <dbReference type="NCBI Taxonomy" id="574699"/>
    <lineage>
        <taxon>Bacteria</taxon>
        <taxon>Bacillati</taxon>
        <taxon>Bacillota</taxon>
        <taxon>Bacilli</taxon>
        <taxon>Bacillales</taxon>
        <taxon>Thermoactinomycetaceae</taxon>
        <taxon>Laceyella</taxon>
    </lineage>
</organism>
<dbReference type="SMART" id="SM00316">
    <property type="entry name" value="S1"/>
    <property type="match status" value="1"/>
</dbReference>
<dbReference type="SUPFAM" id="SSF50249">
    <property type="entry name" value="Nucleic acid-binding proteins"/>
    <property type="match status" value="1"/>
</dbReference>
<dbReference type="PROSITE" id="PS50126">
    <property type="entry name" value="S1"/>
    <property type="match status" value="1"/>
</dbReference>
<dbReference type="Pfam" id="PF00575">
    <property type="entry name" value="S1"/>
    <property type="match status" value="1"/>
</dbReference>
<gene>
    <name evidence="2" type="ORF">SAMN06265361_103158</name>
</gene>
<dbReference type="EMBL" id="FXTU01000003">
    <property type="protein sequence ID" value="SMP18648.1"/>
    <property type="molecule type" value="Genomic_DNA"/>
</dbReference>
<dbReference type="AlphaFoldDB" id="A0AA45WNG5"/>
<dbReference type="RefSeq" id="WP_284724218.1">
    <property type="nucleotide sequence ID" value="NZ_FXTU01000003.1"/>
</dbReference>
<feature type="domain" description="S1 motif" evidence="1">
    <location>
        <begin position="24"/>
        <end position="88"/>
    </location>
</feature>
<evidence type="ECO:0000259" key="1">
    <source>
        <dbReference type="PROSITE" id="PS50126"/>
    </source>
</evidence>
<name>A0AA45WNG5_9BACL</name>
<proteinExistence type="predicted"/>
<sequence length="181" mass="21023">MSIDQNILNHLYKSQKKELPYQPGDRVQVRITKLVDYGAFAVTKDEHLASGLIHISQIPEHLELHTQQIIEAEIRQVKEDNKLELSLAHHDKKENPFQVLDSIKAPLPKQQPPADEIQEIIQYLSKEFGLVSEESKQKVEAMVRKMGVFHFTMAMMKALPTFKRDLVHHFLKEMEQRGNHL</sequence>
<dbReference type="InterPro" id="IPR012340">
    <property type="entry name" value="NA-bd_OB-fold"/>
</dbReference>
<dbReference type="InterPro" id="IPR003029">
    <property type="entry name" value="S1_domain"/>
</dbReference>
<dbReference type="Gene3D" id="2.40.50.140">
    <property type="entry name" value="Nucleic acid-binding proteins"/>
    <property type="match status" value="1"/>
</dbReference>
<comment type="caution">
    <text evidence="2">The sequence shown here is derived from an EMBL/GenBank/DDBJ whole genome shotgun (WGS) entry which is preliminary data.</text>
</comment>
<accession>A0AA45WNG5</accession>
<keyword evidence="3" id="KW-1185">Reference proteome</keyword>
<dbReference type="GO" id="GO:0003676">
    <property type="term" value="F:nucleic acid binding"/>
    <property type="evidence" value="ECO:0007669"/>
    <property type="project" value="InterPro"/>
</dbReference>
<evidence type="ECO:0000313" key="3">
    <source>
        <dbReference type="Proteomes" id="UP001157946"/>
    </source>
</evidence>
<reference evidence="2" key="1">
    <citation type="submission" date="2017-05" db="EMBL/GenBank/DDBJ databases">
        <authorList>
            <person name="Varghese N."/>
            <person name="Submissions S."/>
        </authorList>
    </citation>
    <scope>NUCLEOTIDE SEQUENCE</scope>
    <source>
        <strain evidence="2">DSM 45262</strain>
    </source>
</reference>
<dbReference type="Proteomes" id="UP001157946">
    <property type="component" value="Unassembled WGS sequence"/>
</dbReference>